<feature type="region of interest" description="Disordered" evidence="1">
    <location>
        <begin position="1"/>
        <end position="46"/>
    </location>
</feature>
<dbReference type="InterPro" id="IPR019932">
    <property type="entry name" value="CHP03543"/>
</dbReference>
<name>A0ABN2LIQ8_9MICO</name>
<dbReference type="EMBL" id="BAAAOB010000001">
    <property type="protein sequence ID" value="GAA1788994.1"/>
    <property type="molecule type" value="Genomic_DNA"/>
</dbReference>
<evidence type="ECO:0000313" key="2">
    <source>
        <dbReference type="EMBL" id="GAA1788994.1"/>
    </source>
</evidence>
<keyword evidence="3" id="KW-1185">Reference proteome</keyword>
<evidence type="ECO:0000313" key="3">
    <source>
        <dbReference type="Proteomes" id="UP001500851"/>
    </source>
</evidence>
<dbReference type="NCBIfam" id="TIGR03544">
    <property type="entry name" value="DivI1A_domain"/>
    <property type="match status" value="3"/>
</dbReference>
<protein>
    <recommendedName>
        <fullName evidence="4">DivIVA domain-containing protein</fullName>
    </recommendedName>
</protein>
<dbReference type="InterPro" id="IPR019933">
    <property type="entry name" value="DivIVA_domain"/>
</dbReference>
<proteinExistence type="predicted"/>
<dbReference type="Gene3D" id="6.10.250.660">
    <property type="match status" value="1"/>
</dbReference>
<evidence type="ECO:0000256" key="1">
    <source>
        <dbReference type="SAM" id="MobiDB-lite"/>
    </source>
</evidence>
<dbReference type="Proteomes" id="UP001500851">
    <property type="component" value="Unassembled WGS sequence"/>
</dbReference>
<sequence>MTAGAPIDGAAGTTPIPVGDPVAADTAPVPSQQLGGGAADTSFPRAGRKQLGYRTADVDQFLLQARRTYEGDPSLPSPVTSQEVRRTAFPVHRRGYSARFVDAAMDRLEEVFFERERRERIREIGEDAWWADTQQLLSEVKGRLQRDRGRRFRRRGLLTTGYRISEVDAFLDRITAMFEGNETVSSMEVRSAVFHSQWRGYDEDQVDALLDSVVVLLLATR</sequence>
<gene>
    <name evidence="2" type="ORF">GCM10009768_17550</name>
</gene>
<comment type="caution">
    <text evidence="2">The sequence shown here is derived from an EMBL/GenBank/DDBJ whole genome shotgun (WGS) entry which is preliminary data.</text>
</comment>
<dbReference type="RefSeq" id="WP_344031465.1">
    <property type="nucleotide sequence ID" value="NZ_BAAAOB010000001.1"/>
</dbReference>
<organism evidence="2 3">
    <name type="scientific">Leucobacter iarius</name>
    <dbReference type="NCBI Taxonomy" id="333963"/>
    <lineage>
        <taxon>Bacteria</taxon>
        <taxon>Bacillati</taxon>
        <taxon>Actinomycetota</taxon>
        <taxon>Actinomycetes</taxon>
        <taxon>Micrococcales</taxon>
        <taxon>Microbacteriaceae</taxon>
        <taxon>Leucobacter</taxon>
    </lineage>
</organism>
<reference evidence="2 3" key="1">
    <citation type="journal article" date="2019" name="Int. J. Syst. Evol. Microbiol.">
        <title>The Global Catalogue of Microorganisms (GCM) 10K type strain sequencing project: providing services to taxonomists for standard genome sequencing and annotation.</title>
        <authorList>
            <consortium name="The Broad Institute Genomics Platform"/>
            <consortium name="The Broad Institute Genome Sequencing Center for Infectious Disease"/>
            <person name="Wu L."/>
            <person name="Ma J."/>
        </authorList>
    </citation>
    <scope>NUCLEOTIDE SEQUENCE [LARGE SCALE GENOMIC DNA]</scope>
    <source>
        <strain evidence="2 3">JCM 14736</strain>
    </source>
</reference>
<evidence type="ECO:0008006" key="4">
    <source>
        <dbReference type="Google" id="ProtNLM"/>
    </source>
</evidence>
<accession>A0ABN2LIQ8</accession>
<dbReference type="NCBIfam" id="TIGR03543">
    <property type="entry name" value="divI1A_rptt_fam"/>
    <property type="match status" value="1"/>
</dbReference>